<dbReference type="EMBL" id="SNSC02000027">
    <property type="protein sequence ID" value="TID13331.1"/>
    <property type="molecule type" value="Genomic_DNA"/>
</dbReference>
<evidence type="ECO:0000313" key="3">
    <source>
        <dbReference type="EMBL" id="TID13331.1"/>
    </source>
</evidence>
<evidence type="ECO:0000313" key="4">
    <source>
        <dbReference type="Proteomes" id="UP000298493"/>
    </source>
</evidence>
<accession>A0A4Z1NKV1</accession>
<comment type="caution">
    <text evidence="3">The sequence shown here is derived from an EMBL/GenBank/DDBJ whole genome shotgun (WGS) entry which is preliminary data.</text>
</comment>
<proteinExistence type="predicted"/>
<feature type="signal peptide" evidence="2">
    <location>
        <begin position="1"/>
        <end position="18"/>
    </location>
</feature>
<name>A0A4Z1NKV1_9PEZI</name>
<keyword evidence="4" id="KW-1185">Reference proteome</keyword>
<organism evidence="3 4">
    <name type="scientific">Venturia nashicola</name>
    <dbReference type="NCBI Taxonomy" id="86259"/>
    <lineage>
        <taxon>Eukaryota</taxon>
        <taxon>Fungi</taxon>
        <taxon>Dikarya</taxon>
        <taxon>Ascomycota</taxon>
        <taxon>Pezizomycotina</taxon>
        <taxon>Dothideomycetes</taxon>
        <taxon>Pleosporomycetidae</taxon>
        <taxon>Venturiales</taxon>
        <taxon>Venturiaceae</taxon>
        <taxon>Venturia</taxon>
    </lineage>
</organism>
<reference evidence="3 4" key="1">
    <citation type="submission" date="2019-04" db="EMBL/GenBank/DDBJ databases">
        <title>High contiguity whole genome sequence and gene annotation resource for two Venturia nashicola isolates.</title>
        <authorList>
            <person name="Prokchorchik M."/>
            <person name="Won K."/>
            <person name="Lee Y."/>
            <person name="Choi E.D."/>
            <person name="Segonzac C."/>
            <person name="Sohn K.H."/>
        </authorList>
    </citation>
    <scope>NUCLEOTIDE SEQUENCE [LARGE SCALE GENOMIC DNA]</scope>
    <source>
        <strain evidence="3 4">PRI2</strain>
    </source>
</reference>
<protein>
    <submittedName>
        <fullName evidence="3">Uncharacterized protein</fullName>
    </submittedName>
</protein>
<evidence type="ECO:0000256" key="2">
    <source>
        <dbReference type="SAM" id="SignalP"/>
    </source>
</evidence>
<feature type="region of interest" description="Disordered" evidence="1">
    <location>
        <begin position="155"/>
        <end position="175"/>
    </location>
</feature>
<evidence type="ECO:0000256" key="1">
    <source>
        <dbReference type="SAM" id="MobiDB-lite"/>
    </source>
</evidence>
<feature type="chain" id="PRO_5021455280" evidence="2">
    <location>
        <begin position="19"/>
        <end position="265"/>
    </location>
</feature>
<sequence length="265" mass="29244">MRLSNPLAIFILFDSAFAVSPALLRTISPRDESSVGQTGATDTAEKTCILGKCFGSSQTPSTSGRCSVSQCFAQAGTTVVQCHSTQFNSKATVWTSWYCAVGILKMGLDMRLLGVFEWSFSHAQEEAVQQIAGYRFQNPSRRVVELVFPKNVQKTDTERDFSKSQDETTRPAHPSPYYGTRLTSSCLRVSHLNCRDGHASPVYFPDNVQALGLLMLSLLSLGIPSLAVSPRWARQVSCLVVDSSRYCTRSRLPAPEPWPFYALEV</sequence>
<dbReference type="Proteomes" id="UP000298493">
    <property type="component" value="Unassembled WGS sequence"/>
</dbReference>
<feature type="compositionally biased region" description="Basic and acidic residues" evidence="1">
    <location>
        <begin position="155"/>
        <end position="170"/>
    </location>
</feature>
<keyword evidence="2" id="KW-0732">Signal</keyword>
<gene>
    <name evidence="3" type="ORF">E6O75_ATG10191</name>
</gene>
<dbReference type="AlphaFoldDB" id="A0A4Z1NKV1"/>